<dbReference type="GO" id="GO:0046872">
    <property type="term" value="F:metal ion binding"/>
    <property type="evidence" value="ECO:0007669"/>
    <property type="project" value="InterPro"/>
</dbReference>
<evidence type="ECO:0000313" key="4">
    <source>
        <dbReference type="EMBL" id="CUO03332.1"/>
    </source>
</evidence>
<keyword evidence="1 4" id="KW-0560">Oxidoreductase</keyword>
<dbReference type="PROSITE" id="PS00913">
    <property type="entry name" value="ADH_IRON_1"/>
    <property type="match status" value="1"/>
</dbReference>
<dbReference type="Pfam" id="PF00465">
    <property type="entry name" value="Fe-ADH"/>
    <property type="match status" value="1"/>
</dbReference>
<dbReference type="EC" id="1.1.1.-" evidence="4"/>
<protein>
    <submittedName>
        <fullName evidence="4">NADH-dependent butanol dehydrogenase B</fullName>
        <ecNumber evidence="4">1.1.1.-</ecNumber>
    </submittedName>
</protein>
<dbReference type="EMBL" id="CYYU01000021">
    <property type="protein sequence ID" value="CUO03332.1"/>
    <property type="molecule type" value="Genomic_DNA"/>
</dbReference>
<dbReference type="Gene3D" id="3.40.50.1970">
    <property type="match status" value="1"/>
</dbReference>
<feature type="domain" description="Fe-containing alcohol dehydrogenase-like C-terminal" evidence="3">
    <location>
        <begin position="191"/>
        <end position="389"/>
    </location>
</feature>
<dbReference type="InterPro" id="IPR018211">
    <property type="entry name" value="ADH_Fe_CS"/>
</dbReference>
<dbReference type="OrthoDB" id="1623957at2"/>
<dbReference type="Proteomes" id="UP000095546">
    <property type="component" value="Unassembled WGS sequence"/>
</dbReference>
<organism evidence="4 5">
    <name type="scientific">Mitsuokella jalaludinii</name>
    <dbReference type="NCBI Taxonomy" id="187979"/>
    <lineage>
        <taxon>Bacteria</taxon>
        <taxon>Bacillati</taxon>
        <taxon>Bacillota</taxon>
        <taxon>Negativicutes</taxon>
        <taxon>Selenomonadales</taxon>
        <taxon>Selenomonadaceae</taxon>
        <taxon>Mitsuokella</taxon>
    </lineage>
</organism>
<reference evidence="4 5" key="1">
    <citation type="submission" date="2015-09" db="EMBL/GenBank/DDBJ databases">
        <authorList>
            <consortium name="Pathogen Informatics"/>
        </authorList>
    </citation>
    <scope>NUCLEOTIDE SEQUENCE [LARGE SCALE GENOMIC DNA]</scope>
    <source>
        <strain evidence="4 5">2789STDY5608828</strain>
    </source>
</reference>
<accession>A0A174BQK8</accession>
<dbReference type="GO" id="GO:0005829">
    <property type="term" value="C:cytosol"/>
    <property type="evidence" value="ECO:0007669"/>
    <property type="project" value="TreeGrafter"/>
</dbReference>
<name>A0A174BQK8_9FIRM</name>
<evidence type="ECO:0000256" key="1">
    <source>
        <dbReference type="ARBA" id="ARBA00023002"/>
    </source>
</evidence>
<evidence type="ECO:0000313" key="5">
    <source>
        <dbReference type="Proteomes" id="UP000095546"/>
    </source>
</evidence>
<feature type="domain" description="Alcohol dehydrogenase iron-type/glycerol dehydrogenase GldA" evidence="2">
    <location>
        <begin position="9"/>
        <end position="177"/>
    </location>
</feature>
<dbReference type="InterPro" id="IPR056798">
    <property type="entry name" value="ADH_Fe_C"/>
</dbReference>
<keyword evidence="5" id="KW-1185">Reference proteome</keyword>
<dbReference type="InterPro" id="IPR044731">
    <property type="entry name" value="BDH-like"/>
</dbReference>
<gene>
    <name evidence="4" type="primary">bdhB</name>
    <name evidence="4" type="ORF">ERS852385_01971</name>
</gene>
<evidence type="ECO:0000259" key="2">
    <source>
        <dbReference type="Pfam" id="PF00465"/>
    </source>
</evidence>
<proteinExistence type="predicted"/>
<dbReference type="SUPFAM" id="SSF56796">
    <property type="entry name" value="Dehydroquinate synthase-like"/>
    <property type="match status" value="1"/>
</dbReference>
<dbReference type="FunFam" id="3.40.50.1970:FF:000003">
    <property type="entry name" value="Alcohol dehydrogenase, iron-containing"/>
    <property type="match status" value="1"/>
</dbReference>
<dbReference type="GO" id="GO:1990002">
    <property type="term" value="F:methylglyoxal reductase (NADPH) (acetol producing) activity"/>
    <property type="evidence" value="ECO:0007669"/>
    <property type="project" value="TreeGrafter"/>
</dbReference>
<dbReference type="Gene3D" id="1.20.1090.10">
    <property type="entry name" value="Dehydroquinate synthase-like - alpha domain"/>
    <property type="match status" value="1"/>
</dbReference>
<dbReference type="GO" id="GO:1990362">
    <property type="term" value="F:butanol dehydrogenase (NAD+) activity"/>
    <property type="evidence" value="ECO:0007669"/>
    <property type="project" value="InterPro"/>
</dbReference>
<sequence>MENFVFAYPTKNYFGKEAAKQALNAELPKYGKNVLLAYGGGSIKRNGIYDEVMALLQEQGKEVTEFQGIMSNPTYAKVQEGAKLCRDHKIDFILAVGGGSVSDCCKAVSAQAKLTSDLYDYEYQEKKIPQDGIPMGVIVTAAGTGSEQNAGAVITYEEKNWKGALWGTPASFAVLDPYYTKTVPQKQVLSGAFDTLSHCMETYLGTPRQPNLSDRMNEAVMRSVIENTRKVAKDPEDMNARSELFWAAAMAENGILKIGKVTDFQAHMIEHQLGAFTNCNHGCGLAAIQPALYRHLAPAARKQYARLARNVFDVNGEEADDETTLEIALKGIEKLAAFIREIGLPTTLTELLGEVDDAMLRQVADTAVITKGCAKQLTPDEIYAILQEAK</sequence>
<dbReference type="GO" id="GO:0008106">
    <property type="term" value="F:alcohol dehydrogenase (NADP+) activity"/>
    <property type="evidence" value="ECO:0007669"/>
    <property type="project" value="TreeGrafter"/>
</dbReference>
<dbReference type="CDD" id="cd08187">
    <property type="entry name" value="BDH"/>
    <property type="match status" value="1"/>
</dbReference>
<dbReference type="AlphaFoldDB" id="A0A174BQK8"/>
<dbReference type="Pfam" id="PF25137">
    <property type="entry name" value="ADH_Fe_C"/>
    <property type="match status" value="1"/>
</dbReference>
<dbReference type="RefSeq" id="WP_055162662.1">
    <property type="nucleotide sequence ID" value="NZ_CABIWZ010000021.1"/>
</dbReference>
<evidence type="ECO:0000259" key="3">
    <source>
        <dbReference type="Pfam" id="PF25137"/>
    </source>
</evidence>
<dbReference type="PANTHER" id="PTHR43633:SF1">
    <property type="entry name" value="ALCOHOL DEHYDROGENASE YQHD"/>
    <property type="match status" value="1"/>
</dbReference>
<dbReference type="PANTHER" id="PTHR43633">
    <property type="entry name" value="ALCOHOL DEHYDROGENASE YQHD"/>
    <property type="match status" value="1"/>
</dbReference>
<dbReference type="InterPro" id="IPR001670">
    <property type="entry name" value="ADH_Fe/GldA"/>
</dbReference>
<dbReference type="STRING" id="187979.ERS852385_01971"/>